<reference evidence="2" key="1">
    <citation type="journal article" date="2017" name="Genome Biol.">
        <title>Comparative genomics reveals high biological diversity and specific adaptations in the industrially and medically important fungal genus Aspergillus.</title>
        <authorList>
            <person name="de Vries R.P."/>
            <person name="Riley R."/>
            <person name="Wiebenga A."/>
            <person name="Aguilar-Osorio G."/>
            <person name="Amillis S."/>
            <person name="Uchima C.A."/>
            <person name="Anderluh G."/>
            <person name="Asadollahi M."/>
            <person name="Askin M."/>
            <person name="Barry K."/>
            <person name="Battaglia E."/>
            <person name="Bayram O."/>
            <person name="Benocci T."/>
            <person name="Braus-Stromeyer S.A."/>
            <person name="Caldana C."/>
            <person name="Canovas D."/>
            <person name="Cerqueira G.C."/>
            <person name="Chen F."/>
            <person name="Chen W."/>
            <person name="Choi C."/>
            <person name="Clum A."/>
            <person name="Dos Santos R.A."/>
            <person name="Damasio A.R."/>
            <person name="Diallinas G."/>
            <person name="Emri T."/>
            <person name="Fekete E."/>
            <person name="Flipphi M."/>
            <person name="Freyberg S."/>
            <person name="Gallo A."/>
            <person name="Gournas C."/>
            <person name="Habgood R."/>
            <person name="Hainaut M."/>
            <person name="Harispe M.L."/>
            <person name="Henrissat B."/>
            <person name="Hilden K.S."/>
            <person name="Hope R."/>
            <person name="Hossain A."/>
            <person name="Karabika E."/>
            <person name="Karaffa L."/>
            <person name="Karanyi Z."/>
            <person name="Krasevec N."/>
            <person name="Kuo A."/>
            <person name="Kusch H."/>
            <person name="LaButti K."/>
            <person name="Lagendijk E.L."/>
            <person name="Lapidus A."/>
            <person name="Levasseur A."/>
            <person name="Lindquist E."/>
            <person name="Lipzen A."/>
            <person name="Logrieco A.F."/>
            <person name="MacCabe A."/>
            <person name="Maekelae M.R."/>
            <person name="Malavazi I."/>
            <person name="Melin P."/>
            <person name="Meyer V."/>
            <person name="Mielnichuk N."/>
            <person name="Miskei M."/>
            <person name="Molnar A.P."/>
            <person name="Mule G."/>
            <person name="Ngan C.Y."/>
            <person name="Orejas M."/>
            <person name="Orosz E."/>
            <person name="Ouedraogo J.P."/>
            <person name="Overkamp K.M."/>
            <person name="Park H.-S."/>
            <person name="Perrone G."/>
            <person name="Piumi F."/>
            <person name="Punt P.J."/>
            <person name="Ram A.F."/>
            <person name="Ramon A."/>
            <person name="Rauscher S."/>
            <person name="Record E."/>
            <person name="Riano-Pachon D.M."/>
            <person name="Robert V."/>
            <person name="Roehrig J."/>
            <person name="Ruller R."/>
            <person name="Salamov A."/>
            <person name="Salih N.S."/>
            <person name="Samson R.A."/>
            <person name="Sandor E."/>
            <person name="Sanguinetti M."/>
            <person name="Schuetze T."/>
            <person name="Sepcic K."/>
            <person name="Shelest E."/>
            <person name="Sherlock G."/>
            <person name="Sophianopoulou V."/>
            <person name="Squina F.M."/>
            <person name="Sun H."/>
            <person name="Susca A."/>
            <person name="Todd R.B."/>
            <person name="Tsang A."/>
            <person name="Unkles S.E."/>
            <person name="van de Wiele N."/>
            <person name="van Rossen-Uffink D."/>
            <person name="Oliveira J.V."/>
            <person name="Vesth T.C."/>
            <person name="Visser J."/>
            <person name="Yu J.-H."/>
            <person name="Zhou M."/>
            <person name="Andersen M.R."/>
            <person name="Archer D.B."/>
            <person name="Baker S.E."/>
            <person name="Benoit I."/>
            <person name="Brakhage A.A."/>
            <person name="Braus G.H."/>
            <person name="Fischer R."/>
            <person name="Frisvad J.C."/>
            <person name="Goldman G.H."/>
            <person name="Houbraken J."/>
            <person name="Oakley B."/>
            <person name="Pocsi I."/>
            <person name="Scazzocchio C."/>
            <person name="Seiboth B."/>
            <person name="vanKuyk P.A."/>
            <person name="Wortman J."/>
            <person name="Dyer P.S."/>
            <person name="Grigoriev I.V."/>
        </authorList>
    </citation>
    <scope>NUCLEOTIDE SEQUENCE [LARGE SCALE GENOMIC DNA]</scope>
    <source>
        <strain evidence="2">CBS 506.65</strain>
    </source>
</reference>
<dbReference type="Proteomes" id="UP000184188">
    <property type="component" value="Unassembled WGS sequence"/>
</dbReference>
<proteinExistence type="predicted"/>
<dbReference type="VEuPathDB" id="FungiDB:ASPZODRAFT_509932"/>
<evidence type="ECO:0000313" key="2">
    <source>
        <dbReference type="Proteomes" id="UP000184188"/>
    </source>
</evidence>
<gene>
    <name evidence="1" type="ORF">ASPZODRAFT_509932</name>
</gene>
<dbReference type="OrthoDB" id="4507445at2759"/>
<protein>
    <submittedName>
        <fullName evidence="1">Uncharacterized protein</fullName>
    </submittedName>
</protein>
<dbReference type="InterPro" id="IPR036404">
    <property type="entry name" value="Jacalin-like_lectin_dom_sf"/>
</dbReference>
<organism evidence="1 2">
    <name type="scientific">Penicilliopsis zonata CBS 506.65</name>
    <dbReference type="NCBI Taxonomy" id="1073090"/>
    <lineage>
        <taxon>Eukaryota</taxon>
        <taxon>Fungi</taxon>
        <taxon>Dikarya</taxon>
        <taxon>Ascomycota</taxon>
        <taxon>Pezizomycotina</taxon>
        <taxon>Eurotiomycetes</taxon>
        <taxon>Eurotiomycetidae</taxon>
        <taxon>Eurotiales</taxon>
        <taxon>Aspergillaceae</taxon>
        <taxon>Penicilliopsis</taxon>
    </lineage>
</organism>
<dbReference type="GeneID" id="34614889"/>
<dbReference type="EMBL" id="KV878344">
    <property type="protein sequence ID" value="OJJ45687.1"/>
    <property type="molecule type" value="Genomic_DNA"/>
</dbReference>
<sequence length="422" mass="48660">MRLSFKDLLMFLESSFCPGTHNRLLVLSQNRFAAFVFQKKPLETIGLVVDSLGIRSLRFGDLPWSSGRPEDINCWEGFSQRQEDRRVRIVRDALKFRQLSWCYSKCLSFEESIFMRGKHAFWHGSISRDSYIQVNPHQETELIHEFGNFTTDAVWLDEQSDGITAYCHKGISGLSIQTSSGPLSVGYCNAIPKFFPIHGPDEAITEIDIYIGSPEPNLSITLKTTWNRHVYFGFVQDHNAHCSVRTLRSPKNCHIKGLYFRVGKLSIESLGAIYAYNSYQPTYHSFHPPPVPRIKLKTDEVSPESMETCASLWNIQKVRFYYIMGYCTGLWLFYRSGNSEVVGRINEDYSHELILVDDDSLHQIWLTQAEGKIEEIGFSTDSHMDLEKNNYDITISTAILWRYSKDSDFIQIFDQDMLEGEI</sequence>
<name>A0A1L9SF19_9EURO</name>
<keyword evidence="2" id="KW-1185">Reference proteome</keyword>
<dbReference type="Gene3D" id="2.100.10.30">
    <property type="entry name" value="Jacalin-like lectin domain"/>
    <property type="match status" value="1"/>
</dbReference>
<dbReference type="RefSeq" id="XP_022580197.1">
    <property type="nucleotide sequence ID" value="XM_022728425.1"/>
</dbReference>
<dbReference type="SUPFAM" id="SSF51101">
    <property type="entry name" value="Mannose-binding lectins"/>
    <property type="match status" value="1"/>
</dbReference>
<dbReference type="AlphaFoldDB" id="A0A1L9SF19"/>
<evidence type="ECO:0000313" key="1">
    <source>
        <dbReference type="EMBL" id="OJJ45687.1"/>
    </source>
</evidence>
<accession>A0A1L9SF19</accession>